<dbReference type="RefSeq" id="WP_382169925.1">
    <property type="nucleotide sequence ID" value="NZ_JBHRXX010000001.1"/>
</dbReference>
<dbReference type="PANTHER" id="PTHR43736:SF4">
    <property type="entry name" value="SLR1690 PROTEIN"/>
    <property type="match status" value="1"/>
</dbReference>
<dbReference type="InterPro" id="IPR036388">
    <property type="entry name" value="WH-like_DNA-bd_sf"/>
</dbReference>
<dbReference type="SUPFAM" id="SSF55811">
    <property type="entry name" value="Nudix"/>
    <property type="match status" value="1"/>
</dbReference>
<dbReference type="Pfam" id="PF00293">
    <property type="entry name" value="NUDIX"/>
    <property type="match status" value="1"/>
</dbReference>
<evidence type="ECO:0000313" key="2">
    <source>
        <dbReference type="EMBL" id="MFC3682185.1"/>
    </source>
</evidence>
<dbReference type="CDD" id="cd18873">
    <property type="entry name" value="NUDIX_NadM_like"/>
    <property type="match status" value="1"/>
</dbReference>
<proteinExistence type="predicted"/>
<reference evidence="3" key="1">
    <citation type="journal article" date="2019" name="Int. J. Syst. Evol. Microbiol.">
        <title>The Global Catalogue of Microorganisms (GCM) 10K type strain sequencing project: providing services to taxonomists for standard genome sequencing and annotation.</title>
        <authorList>
            <consortium name="The Broad Institute Genomics Platform"/>
            <consortium name="The Broad Institute Genome Sequencing Center for Infectious Disease"/>
            <person name="Wu L."/>
            <person name="Ma J."/>
        </authorList>
    </citation>
    <scope>NUCLEOTIDE SEQUENCE [LARGE SCALE GENOMIC DNA]</scope>
    <source>
        <strain evidence="3">KCTC 42501</strain>
    </source>
</reference>
<dbReference type="EMBL" id="JBHRXX010000001">
    <property type="protein sequence ID" value="MFC3682185.1"/>
    <property type="molecule type" value="Genomic_DNA"/>
</dbReference>
<dbReference type="PANTHER" id="PTHR43736">
    <property type="entry name" value="ADP-RIBOSE PYROPHOSPHATASE"/>
    <property type="match status" value="1"/>
</dbReference>
<dbReference type="InterPro" id="IPR054105">
    <property type="entry name" value="WHD_NrtR"/>
</dbReference>
<dbReference type="InterPro" id="IPR015797">
    <property type="entry name" value="NUDIX_hydrolase-like_dom_sf"/>
</dbReference>
<dbReference type="InterPro" id="IPR036390">
    <property type="entry name" value="WH_DNA-bd_sf"/>
</dbReference>
<keyword evidence="3" id="KW-1185">Reference proteome</keyword>
<dbReference type="PROSITE" id="PS51462">
    <property type="entry name" value="NUDIX"/>
    <property type="match status" value="1"/>
</dbReference>
<feature type="domain" description="Nudix hydrolase" evidence="1">
    <location>
        <begin position="17"/>
        <end position="149"/>
    </location>
</feature>
<dbReference type="Pfam" id="PF21906">
    <property type="entry name" value="WHD_NrtR"/>
    <property type="match status" value="1"/>
</dbReference>
<evidence type="ECO:0000313" key="3">
    <source>
        <dbReference type="Proteomes" id="UP001595729"/>
    </source>
</evidence>
<organism evidence="2 3">
    <name type="scientific">Hydrogenophaga luteola</name>
    <dbReference type="NCBI Taxonomy" id="1591122"/>
    <lineage>
        <taxon>Bacteria</taxon>
        <taxon>Pseudomonadati</taxon>
        <taxon>Pseudomonadota</taxon>
        <taxon>Betaproteobacteria</taxon>
        <taxon>Burkholderiales</taxon>
        <taxon>Comamonadaceae</taxon>
        <taxon>Hydrogenophaga</taxon>
    </lineage>
</organism>
<sequence length="238" mass="26616">MSPAPVVSSALTFERPLVTVDVVIFSLVDEQLCVLLVRRPEGEHEPFPGRWALPGGFVDVHRDASLLACAERKLREKTGVVAPYLEQLGSWGDARRDPRGWSATHAYFALIAQPAISADSGTVTEWVACDQALRRRLAFDHHTLLGAAIDRLRGKVEYTSLPAFLLPEPFTLPQLQRIYEVVLGRPLDKSAFRKRMLDADFLVEAGTLAREQGRPAVGYRLRDREQATLFPRTFKPAE</sequence>
<dbReference type="SUPFAM" id="SSF46785">
    <property type="entry name" value="Winged helix' DNA-binding domain"/>
    <property type="match status" value="1"/>
</dbReference>
<accession>A0ABV7VXS9</accession>
<protein>
    <submittedName>
        <fullName evidence="2">NUDIX domain-containing protein</fullName>
    </submittedName>
</protein>
<dbReference type="Gene3D" id="1.10.10.10">
    <property type="entry name" value="Winged helix-like DNA-binding domain superfamily/Winged helix DNA-binding domain"/>
    <property type="match status" value="1"/>
</dbReference>
<gene>
    <name evidence="2" type="ORF">ACFOPI_01195</name>
</gene>
<name>A0ABV7VXS9_9BURK</name>
<comment type="caution">
    <text evidence="2">The sequence shown here is derived from an EMBL/GenBank/DDBJ whole genome shotgun (WGS) entry which is preliminary data.</text>
</comment>
<evidence type="ECO:0000259" key="1">
    <source>
        <dbReference type="PROSITE" id="PS51462"/>
    </source>
</evidence>
<dbReference type="Gene3D" id="3.90.79.10">
    <property type="entry name" value="Nucleoside Triphosphate Pyrophosphohydrolase"/>
    <property type="match status" value="1"/>
</dbReference>
<dbReference type="InterPro" id="IPR000086">
    <property type="entry name" value="NUDIX_hydrolase_dom"/>
</dbReference>
<dbReference type="Proteomes" id="UP001595729">
    <property type="component" value="Unassembled WGS sequence"/>
</dbReference>